<gene>
    <name evidence="1" type="ORF">L1987_32391</name>
</gene>
<sequence>MQTLHSDEAFEQFYKDVRNRKFPFEEENNEDDCEARQNATKKAKIYEQNVVVVEKEDSSCKVFVKVGWFAYRYLP</sequence>
<dbReference type="EMBL" id="CM042028">
    <property type="protein sequence ID" value="KAI3797138.1"/>
    <property type="molecule type" value="Genomic_DNA"/>
</dbReference>
<name>A0ACB9HMG4_9ASTR</name>
<comment type="caution">
    <text evidence="1">The sequence shown here is derived from an EMBL/GenBank/DDBJ whole genome shotgun (WGS) entry which is preliminary data.</text>
</comment>
<keyword evidence="2" id="KW-1185">Reference proteome</keyword>
<evidence type="ECO:0000313" key="1">
    <source>
        <dbReference type="EMBL" id="KAI3797138.1"/>
    </source>
</evidence>
<accession>A0ACB9HMG4</accession>
<dbReference type="Proteomes" id="UP001056120">
    <property type="component" value="Linkage Group LG11"/>
</dbReference>
<evidence type="ECO:0000313" key="2">
    <source>
        <dbReference type="Proteomes" id="UP001056120"/>
    </source>
</evidence>
<proteinExistence type="predicted"/>
<reference evidence="1 2" key="2">
    <citation type="journal article" date="2022" name="Mol. Ecol. Resour.">
        <title>The genomes of chicory, endive, great burdock and yacon provide insights into Asteraceae paleo-polyploidization history and plant inulin production.</title>
        <authorList>
            <person name="Fan W."/>
            <person name="Wang S."/>
            <person name="Wang H."/>
            <person name="Wang A."/>
            <person name="Jiang F."/>
            <person name="Liu H."/>
            <person name="Zhao H."/>
            <person name="Xu D."/>
            <person name="Zhang Y."/>
        </authorList>
    </citation>
    <scope>NUCLEOTIDE SEQUENCE [LARGE SCALE GENOMIC DNA]</scope>
    <source>
        <strain evidence="2">cv. Yunnan</strain>
        <tissue evidence="1">Leaves</tissue>
    </source>
</reference>
<reference evidence="2" key="1">
    <citation type="journal article" date="2022" name="Mol. Ecol. Resour.">
        <title>The genomes of chicory, endive, great burdock and yacon provide insights into Asteraceae palaeo-polyploidization history and plant inulin production.</title>
        <authorList>
            <person name="Fan W."/>
            <person name="Wang S."/>
            <person name="Wang H."/>
            <person name="Wang A."/>
            <person name="Jiang F."/>
            <person name="Liu H."/>
            <person name="Zhao H."/>
            <person name="Xu D."/>
            <person name="Zhang Y."/>
        </authorList>
    </citation>
    <scope>NUCLEOTIDE SEQUENCE [LARGE SCALE GENOMIC DNA]</scope>
    <source>
        <strain evidence="2">cv. Yunnan</strain>
    </source>
</reference>
<protein>
    <submittedName>
        <fullName evidence="1">Uncharacterized protein</fullName>
    </submittedName>
</protein>
<organism evidence="1 2">
    <name type="scientific">Smallanthus sonchifolius</name>
    <dbReference type="NCBI Taxonomy" id="185202"/>
    <lineage>
        <taxon>Eukaryota</taxon>
        <taxon>Viridiplantae</taxon>
        <taxon>Streptophyta</taxon>
        <taxon>Embryophyta</taxon>
        <taxon>Tracheophyta</taxon>
        <taxon>Spermatophyta</taxon>
        <taxon>Magnoliopsida</taxon>
        <taxon>eudicotyledons</taxon>
        <taxon>Gunneridae</taxon>
        <taxon>Pentapetalae</taxon>
        <taxon>asterids</taxon>
        <taxon>campanulids</taxon>
        <taxon>Asterales</taxon>
        <taxon>Asteraceae</taxon>
        <taxon>Asteroideae</taxon>
        <taxon>Heliantheae alliance</taxon>
        <taxon>Millerieae</taxon>
        <taxon>Smallanthus</taxon>
    </lineage>
</organism>